<feature type="domain" description="Integral membrane bound transporter" evidence="8">
    <location>
        <begin position="194"/>
        <end position="321"/>
    </location>
</feature>
<dbReference type="PANTHER" id="PTHR30509">
    <property type="entry name" value="P-HYDROXYBENZOIC ACID EFFLUX PUMP SUBUNIT-RELATED"/>
    <property type="match status" value="1"/>
</dbReference>
<dbReference type="OrthoDB" id="4989419at2"/>
<comment type="subcellular location">
    <subcellularLocation>
        <location evidence="1">Cell membrane</location>
        <topology evidence="1">Multi-pass membrane protein</topology>
    </subcellularLocation>
</comment>
<keyword evidence="5 7" id="KW-0472">Membrane</keyword>
<evidence type="ECO:0000313" key="10">
    <source>
        <dbReference type="Proteomes" id="UP000279275"/>
    </source>
</evidence>
<comment type="similarity">
    <text evidence="6">Belongs to the YccS/YhfK family.</text>
</comment>
<dbReference type="RefSeq" id="WP_122191467.1">
    <property type="nucleotide sequence ID" value="NZ_RFFH01000020.1"/>
</dbReference>
<feature type="transmembrane region" description="Helical" evidence="7">
    <location>
        <begin position="21"/>
        <end position="38"/>
    </location>
</feature>
<feature type="transmembrane region" description="Helical" evidence="7">
    <location>
        <begin position="145"/>
        <end position="164"/>
    </location>
</feature>
<evidence type="ECO:0000313" key="9">
    <source>
        <dbReference type="EMBL" id="RMI28595.1"/>
    </source>
</evidence>
<sequence length="332" mass="34840">MLGRAIGSLFTVGPRADDRQHALRVAAGLAVPGVILVAVGRPDLLLYAVFGSFTGMYGRIDDRRTRLRHQCEAAAFLITGVTVGVILAATGVTSVRLVVVETVFAAVGSVFADSRQLLPRGPFFALFALGACAMVPAGAVWPGVAVAICAATAVWAIVIGRLDTRTRHRTHVDADRQVTPVLNAIRYPLAVGLAGACGVALGVAHANWAMISAAVPLAARAADTGYSVQRAVHRIVGTYAGLVATALLLLPHPQPRTLAIVVMVLIFPTEQFMARNYALAMGFFTPLIMLMTDLASPTAPRELVVDRGLDTMIGVGIGVAVLLLVRPRADPS</sequence>
<protein>
    <submittedName>
        <fullName evidence="9">FUSC family protein</fullName>
    </submittedName>
</protein>
<feature type="transmembrane region" description="Helical" evidence="7">
    <location>
        <begin position="72"/>
        <end position="89"/>
    </location>
</feature>
<feature type="transmembrane region" description="Helical" evidence="7">
    <location>
        <begin position="44"/>
        <end position="60"/>
    </location>
</feature>
<organism evidence="9 10">
    <name type="scientific">Nocardia stercoris</name>
    <dbReference type="NCBI Taxonomy" id="2483361"/>
    <lineage>
        <taxon>Bacteria</taxon>
        <taxon>Bacillati</taxon>
        <taxon>Actinomycetota</taxon>
        <taxon>Actinomycetes</taxon>
        <taxon>Mycobacteriales</taxon>
        <taxon>Nocardiaceae</taxon>
        <taxon>Nocardia</taxon>
    </lineage>
</organism>
<comment type="caution">
    <text evidence="9">The sequence shown here is derived from an EMBL/GenBank/DDBJ whole genome shotgun (WGS) entry which is preliminary data.</text>
</comment>
<evidence type="ECO:0000259" key="8">
    <source>
        <dbReference type="Pfam" id="PF13515"/>
    </source>
</evidence>
<dbReference type="GO" id="GO:0005886">
    <property type="term" value="C:plasma membrane"/>
    <property type="evidence" value="ECO:0007669"/>
    <property type="project" value="UniProtKB-SubCell"/>
</dbReference>
<feature type="transmembrane region" description="Helical" evidence="7">
    <location>
        <begin position="257"/>
        <end position="273"/>
    </location>
</feature>
<evidence type="ECO:0000256" key="1">
    <source>
        <dbReference type="ARBA" id="ARBA00004651"/>
    </source>
</evidence>
<keyword evidence="3 7" id="KW-0812">Transmembrane</keyword>
<gene>
    <name evidence="9" type="ORF">EBN03_29750</name>
</gene>
<evidence type="ECO:0000256" key="3">
    <source>
        <dbReference type="ARBA" id="ARBA00022692"/>
    </source>
</evidence>
<feature type="transmembrane region" description="Helical" evidence="7">
    <location>
        <begin position="231"/>
        <end position="250"/>
    </location>
</feature>
<dbReference type="PANTHER" id="PTHR30509:SF9">
    <property type="entry name" value="MULTIDRUG RESISTANCE PROTEIN MDTO"/>
    <property type="match status" value="1"/>
</dbReference>
<feature type="transmembrane region" description="Helical" evidence="7">
    <location>
        <begin position="185"/>
        <end position="211"/>
    </location>
</feature>
<evidence type="ECO:0000256" key="2">
    <source>
        <dbReference type="ARBA" id="ARBA00022475"/>
    </source>
</evidence>
<keyword evidence="2" id="KW-1003">Cell membrane</keyword>
<dbReference type="EMBL" id="RFFH01000020">
    <property type="protein sequence ID" value="RMI28595.1"/>
    <property type="molecule type" value="Genomic_DNA"/>
</dbReference>
<evidence type="ECO:0000256" key="5">
    <source>
        <dbReference type="ARBA" id="ARBA00023136"/>
    </source>
</evidence>
<name>A0A3M2KYI0_9NOCA</name>
<keyword evidence="4 7" id="KW-1133">Transmembrane helix</keyword>
<dbReference type="AlphaFoldDB" id="A0A3M2KYI0"/>
<dbReference type="InterPro" id="IPR049453">
    <property type="entry name" value="Memb_transporter_dom"/>
</dbReference>
<accession>A0A3M2KYI0</accession>
<evidence type="ECO:0000256" key="7">
    <source>
        <dbReference type="SAM" id="Phobius"/>
    </source>
</evidence>
<feature type="transmembrane region" description="Helical" evidence="7">
    <location>
        <begin position="308"/>
        <end position="325"/>
    </location>
</feature>
<proteinExistence type="inferred from homology"/>
<dbReference type="Pfam" id="PF13515">
    <property type="entry name" value="FUSC_2"/>
    <property type="match status" value="1"/>
</dbReference>
<evidence type="ECO:0000256" key="6">
    <source>
        <dbReference type="ARBA" id="ARBA00043993"/>
    </source>
</evidence>
<dbReference type="Proteomes" id="UP000279275">
    <property type="component" value="Unassembled WGS sequence"/>
</dbReference>
<evidence type="ECO:0000256" key="4">
    <source>
        <dbReference type="ARBA" id="ARBA00022989"/>
    </source>
</evidence>
<reference evidence="9 10" key="1">
    <citation type="submission" date="2018-10" db="EMBL/GenBank/DDBJ databases">
        <title>Isolation from cow dung.</title>
        <authorList>
            <person name="Ling L."/>
        </authorList>
    </citation>
    <scope>NUCLEOTIDE SEQUENCE [LARGE SCALE GENOMIC DNA]</scope>
    <source>
        <strain evidence="9 10">NEAU-LL90</strain>
    </source>
</reference>
<keyword evidence="10" id="KW-1185">Reference proteome</keyword>